<evidence type="ECO:0000256" key="4">
    <source>
        <dbReference type="SAM" id="SignalP"/>
    </source>
</evidence>
<dbReference type="NCBIfam" id="NF033103">
    <property type="entry name" value="bla_class_A"/>
    <property type="match status" value="1"/>
</dbReference>
<evidence type="ECO:0000259" key="5">
    <source>
        <dbReference type="Pfam" id="PF13354"/>
    </source>
</evidence>
<gene>
    <name evidence="6" type="ORF">GGQ98_001674</name>
</gene>
<dbReference type="RefSeq" id="WP_184067879.1">
    <property type="nucleotide sequence ID" value="NZ_JACHNZ010000016.1"/>
</dbReference>
<dbReference type="PANTHER" id="PTHR35333">
    <property type="entry name" value="BETA-LACTAMASE"/>
    <property type="match status" value="1"/>
</dbReference>
<dbReference type="GO" id="GO:0008800">
    <property type="term" value="F:beta-lactamase activity"/>
    <property type="evidence" value="ECO:0007669"/>
    <property type="project" value="UniProtKB-EC"/>
</dbReference>
<comment type="similarity">
    <text evidence="2">Belongs to the class-A beta-lactamase family.</text>
</comment>
<dbReference type="Proteomes" id="UP000566324">
    <property type="component" value="Unassembled WGS sequence"/>
</dbReference>
<comment type="caution">
    <text evidence="6">The sequence shown here is derived from an EMBL/GenBank/DDBJ whole genome shotgun (WGS) entry which is preliminary data.</text>
</comment>
<name>A0A7W7B316_9SPHN</name>
<evidence type="ECO:0000256" key="3">
    <source>
        <dbReference type="ARBA" id="ARBA00012865"/>
    </source>
</evidence>
<dbReference type="PANTHER" id="PTHR35333:SF3">
    <property type="entry name" value="BETA-LACTAMASE-TYPE TRANSPEPTIDASE FOLD CONTAINING PROTEIN"/>
    <property type="match status" value="1"/>
</dbReference>
<organism evidence="6 7">
    <name type="scientific">Sphingosinicella soli</name>
    <dbReference type="NCBI Taxonomy" id="333708"/>
    <lineage>
        <taxon>Bacteria</taxon>
        <taxon>Pseudomonadati</taxon>
        <taxon>Pseudomonadota</taxon>
        <taxon>Alphaproteobacteria</taxon>
        <taxon>Sphingomonadales</taxon>
        <taxon>Sphingosinicellaceae</taxon>
        <taxon>Sphingosinicella</taxon>
    </lineage>
</organism>
<evidence type="ECO:0000256" key="1">
    <source>
        <dbReference type="ARBA" id="ARBA00001526"/>
    </source>
</evidence>
<evidence type="ECO:0000313" key="7">
    <source>
        <dbReference type="Proteomes" id="UP000566324"/>
    </source>
</evidence>
<dbReference type="GO" id="GO:0046677">
    <property type="term" value="P:response to antibiotic"/>
    <property type="evidence" value="ECO:0007669"/>
    <property type="project" value="InterPro"/>
</dbReference>
<dbReference type="EC" id="3.5.2.6" evidence="3"/>
<sequence>MKRNAMRWLCLPLAIAALAGQPAVAAAAAVPAATKVVDTEVARLAAGAGGVVGIAAWRLDGKGPRILLNADAAFPMASTFKVPLAGKIFDMVDKGQLRLDQMLDVPQDMMSPSEVIADRFIHPGVSLSVHNLLEVMLTQSDNTATDVLMKAAGGPAAVTAWVRAQGVSAMRLDRDTNRLLRDFYRLGEGPLTEAFETAAKADPALLTKGSRPDAAFDADPRDTSSPAAMAALLTRMFAGKALSAESTKAFTAIMERCRTGMARLPGRMPPGTTIARKTGTIGGTVNDVGMVSLPDGTGVVIAAYVKESAAPTADRERAIAEIARTVRDYFLFAN</sequence>
<keyword evidence="6" id="KW-0378">Hydrolase</keyword>
<feature type="signal peptide" evidence="4">
    <location>
        <begin position="1"/>
        <end position="25"/>
    </location>
</feature>
<accession>A0A7W7B316</accession>
<evidence type="ECO:0000313" key="6">
    <source>
        <dbReference type="EMBL" id="MBB4632057.1"/>
    </source>
</evidence>
<feature type="chain" id="PRO_5030799368" description="beta-lactamase" evidence="4">
    <location>
        <begin position="26"/>
        <end position="334"/>
    </location>
</feature>
<dbReference type="SUPFAM" id="SSF56601">
    <property type="entry name" value="beta-lactamase/transpeptidase-like"/>
    <property type="match status" value="1"/>
</dbReference>
<comment type="catalytic activity">
    <reaction evidence="1">
        <text>a beta-lactam + H2O = a substituted beta-amino acid</text>
        <dbReference type="Rhea" id="RHEA:20401"/>
        <dbReference type="ChEBI" id="CHEBI:15377"/>
        <dbReference type="ChEBI" id="CHEBI:35627"/>
        <dbReference type="ChEBI" id="CHEBI:140347"/>
        <dbReference type="EC" id="3.5.2.6"/>
    </reaction>
</comment>
<feature type="domain" description="Beta-lactamase class A catalytic" evidence="5">
    <location>
        <begin position="57"/>
        <end position="304"/>
    </location>
</feature>
<proteinExistence type="inferred from homology"/>
<dbReference type="InterPro" id="IPR000871">
    <property type="entry name" value="Beta-lactam_class-A"/>
</dbReference>
<keyword evidence="7" id="KW-1185">Reference proteome</keyword>
<evidence type="ECO:0000256" key="2">
    <source>
        <dbReference type="ARBA" id="ARBA00009009"/>
    </source>
</evidence>
<dbReference type="InterPro" id="IPR012338">
    <property type="entry name" value="Beta-lactam/transpept-like"/>
</dbReference>
<dbReference type="EMBL" id="JACHNZ010000016">
    <property type="protein sequence ID" value="MBB4632057.1"/>
    <property type="molecule type" value="Genomic_DNA"/>
</dbReference>
<dbReference type="GO" id="GO:0030655">
    <property type="term" value="P:beta-lactam antibiotic catabolic process"/>
    <property type="evidence" value="ECO:0007669"/>
    <property type="project" value="InterPro"/>
</dbReference>
<keyword evidence="4" id="KW-0732">Signal</keyword>
<reference evidence="6 7" key="1">
    <citation type="submission" date="2020-08" db="EMBL/GenBank/DDBJ databases">
        <title>Genomic Encyclopedia of Type Strains, Phase IV (KMG-IV): sequencing the most valuable type-strain genomes for metagenomic binning, comparative biology and taxonomic classification.</title>
        <authorList>
            <person name="Goeker M."/>
        </authorList>
    </citation>
    <scope>NUCLEOTIDE SEQUENCE [LARGE SCALE GENOMIC DNA]</scope>
    <source>
        <strain evidence="6 7">DSM 17328</strain>
    </source>
</reference>
<protein>
    <recommendedName>
        <fullName evidence="3">beta-lactamase</fullName>
        <ecNumber evidence="3">3.5.2.6</ecNumber>
    </recommendedName>
</protein>
<dbReference type="AlphaFoldDB" id="A0A7W7B316"/>
<dbReference type="Gene3D" id="3.40.710.10">
    <property type="entry name" value="DD-peptidase/beta-lactamase superfamily"/>
    <property type="match status" value="1"/>
</dbReference>
<dbReference type="Pfam" id="PF13354">
    <property type="entry name" value="Beta-lactamase2"/>
    <property type="match status" value="1"/>
</dbReference>
<dbReference type="InterPro" id="IPR045155">
    <property type="entry name" value="Beta-lactam_cat"/>
</dbReference>
<dbReference type="PRINTS" id="PR00118">
    <property type="entry name" value="BLACTAMASEA"/>
</dbReference>